<evidence type="ECO:0000313" key="2">
    <source>
        <dbReference type="EMBL" id="AIC96414.1"/>
    </source>
</evidence>
<dbReference type="PRINTS" id="PR00081">
    <property type="entry name" value="GDHRDH"/>
</dbReference>
<proteinExistence type="predicted"/>
<dbReference type="Pfam" id="PF00106">
    <property type="entry name" value="adh_short"/>
    <property type="match status" value="1"/>
</dbReference>
<reference evidence="2 3" key="1">
    <citation type="journal article" date="2014" name="Gene">
        <title>A comparative genomic analysis of the alkalitolerant soil bacterium Bacillus lehensis G1.</title>
        <authorList>
            <person name="Noor Y.M."/>
            <person name="Samsulrizal N.H."/>
            <person name="Jema'on N.A."/>
            <person name="Low K.O."/>
            <person name="Ramli A.N."/>
            <person name="Alias N.I."/>
            <person name="Damis S.I."/>
            <person name="Fuzi S.F."/>
            <person name="Isa M.N."/>
            <person name="Murad A.M."/>
            <person name="Raih M.F."/>
            <person name="Bakar F.D."/>
            <person name="Najimudin N."/>
            <person name="Mahadi N.M."/>
            <person name="Illias R.M."/>
        </authorList>
    </citation>
    <scope>NUCLEOTIDE SEQUENCE [LARGE SCALE GENOMIC DNA]</scope>
    <source>
        <strain evidence="2 3">G1</strain>
    </source>
</reference>
<keyword evidence="1" id="KW-0560">Oxidoreductase</keyword>
<dbReference type="PANTHER" id="PTHR43157">
    <property type="entry name" value="PHOSPHATIDYLINOSITOL-GLYCAN BIOSYNTHESIS CLASS F PROTEIN-RELATED"/>
    <property type="match status" value="1"/>
</dbReference>
<dbReference type="GO" id="GO:0016491">
    <property type="term" value="F:oxidoreductase activity"/>
    <property type="evidence" value="ECO:0007669"/>
    <property type="project" value="UniProtKB-KW"/>
</dbReference>
<organism evidence="2 3">
    <name type="scientific">Shouchella lehensis G1</name>
    <dbReference type="NCBI Taxonomy" id="1246626"/>
    <lineage>
        <taxon>Bacteria</taxon>
        <taxon>Bacillati</taxon>
        <taxon>Bacillota</taxon>
        <taxon>Bacilli</taxon>
        <taxon>Bacillales</taxon>
        <taxon>Bacillaceae</taxon>
        <taxon>Shouchella</taxon>
    </lineage>
</organism>
<dbReference type="SUPFAM" id="SSF51735">
    <property type="entry name" value="NAD(P)-binding Rossmann-fold domains"/>
    <property type="match status" value="1"/>
</dbReference>
<keyword evidence="3" id="KW-1185">Reference proteome</keyword>
<dbReference type="AlphaFoldDB" id="A0A060M8K1"/>
<dbReference type="InterPro" id="IPR002347">
    <property type="entry name" value="SDR_fam"/>
</dbReference>
<name>A0A060M8K1_9BACI</name>
<dbReference type="PATRIC" id="fig|1246626.3.peg.3864"/>
<sequence>MKHTALITGATSGIGFETAKFLLASNYRVIIASRNKEKGEATVRLLRSYGAVSFSFLDLGNLSSIQTFSESVPFSRLDLLINNAGVMIPPYELTVDGFERQFGTNHLGHFALTGYLLPLLTSTPSSRIVTITSIAAIKGTIQFANYNGKYGYNPMTFYRQSKLANFLFARELDRRLKVHQKSTISVACHPGLAYSNLLSKGSGKKAHWLIRSILPYLVQSAEQGAASTCYAATNATLNGGEWIGPSGYREWYGEPKPQTTGDTIFNKHQAQSLWSLSEKRTGIYYLS</sequence>
<dbReference type="RefSeq" id="WP_051667692.1">
    <property type="nucleotide sequence ID" value="NZ_CP003923.1"/>
</dbReference>
<protein>
    <submittedName>
        <fullName evidence="2">Retinol dehydrogenase 11</fullName>
    </submittedName>
</protein>
<dbReference type="KEGG" id="ble:BleG1_3867"/>
<dbReference type="PANTHER" id="PTHR43157:SF31">
    <property type="entry name" value="PHOSPHATIDYLINOSITOL-GLYCAN BIOSYNTHESIS CLASS F PROTEIN"/>
    <property type="match status" value="1"/>
</dbReference>
<evidence type="ECO:0000313" key="3">
    <source>
        <dbReference type="Proteomes" id="UP000027142"/>
    </source>
</evidence>
<gene>
    <name evidence="2" type="ORF">BleG1_3867</name>
</gene>
<accession>A0A060M8K1</accession>
<dbReference type="HOGENOM" id="CLU_010194_44_2_9"/>
<evidence type="ECO:0000256" key="1">
    <source>
        <dbReference type="ARBA" id="ARBA00023002"/>
    </source>
</evidence>
<dbReference type="Proteomes" id="UP000027142">
    <property type="component" value="Chromosome"/>
</dbReference>
<dbReference type="STRING" id="1246626.BleG1_3867"/>
<dbReference type="InterPro" id="IPR036291">
    <property type="entry name" value="NAD(P)-bd_dom_sf"/>
</dbReference>
<dbReference type="eggNOG" id="COG1028">
    <property type="taxonomic scope" value="Bacteria"/>
</dbReference>
<dbReference type="Gene3D" id="3.40.50.720">
    <property type="entry name" value="NAD(P)-binding Rossmann-like Domain"/>
    <property type="match status" value="1"/>
</dbReference>
<dbReference type="NCBIfam" id="NF004846">
    <property type="entry name" value="PRK06197.1"/>
    <property type="match status" value="1"/>
</dbReference>
<dbReference type="EMBL" id="CP003923">
    <property type="protein sequence ID" value="AIC96414.1"/>
    <property type="molecule type" value="Genomic_DNA"/>
</dbReference>
<dbReference type="OrthoDB" id="9809821at2"/>